<dbReference type="InterPro" id="IPR015421">
    <property type="entry name" value="PyrdxlP-dep_Trfase_major"/>
</dbReference>
<keyword evidence="5 6" id="KW-0663">Pyridoxal phosphate</keyword>
<dbReference type="PANTHER" id="PTHR43643:SF3">
    <property type="entry name" value="HISTIDINOL-PHOSPHATE AMINOTRANSFERASE"/>
    <property type="match status" value="1"/>
</dbReference>
<dbReference type="EC" id="2.6.1.9" evidence="6"/>
<dbReference type="InterPro" id="IPR015422">
    <property type="entry name" value="PyrdxlP-dep_Trfase_small"/>
</dbReference>
<dbReference type="GO" id="GO:0000105">
    <property type="term" value="P:L-histidine biosynthetic process"/>
    <property type="evidence" value="ECO:0007669"/>
    <property type="project" value="UniProtKB-UniRule"/>
</dbReference>
<evidence type="ECO:0000313" key="9">
    <source>
        <dbReference type="EMBL" id="KKZ75208.1"/>
    </source>
</evidence>
<dbReference type="RefSeq" id="WP_046906011.1">
    <property type="nucleotide sequence ID" value="NZ_BAAAXG010000002.1"/>
</dbReference>
<reference evidence="9 10" key="1">
    <citation type="submission" date="2015-05" db="EMBL/GenBank/DDBJ databases">
        <title>Draft Genome assembly of Streptomyces showdoensis.</title>
        <authorList>
            <person name="Thapa K.K."/>
            <person name="Metsa-Ketela M."/>
        </authorList>
    </citation>
    <scope>NUCLEOTIDE SEQUENCE [LARGE SCALE GENOMIC DNA]</scope>
    <source>
        <strain evidence="9 10">ATCC 15227</strain>
    </source>
</reference>
<keyword evidence="4 6" id="KW-0808">Transferase</keyword>
<keyword evidence="10" id="KW-1185">Reference proteome</keyword>
<dbReference type="GO" id="GO:0004400">
    <property type="term" value="F:histidinol-phosphate transaminase activity"/>
    <property type="evidence" value="ECO:0007669"/>
    <property type="project" value="UniProtKB-UniRule"/>
</dbReference>
<comment type="subunit">
    <text evidence="2 6">Homodimer.</text>
</comment>
<name>A0A2P2GUP7_STREW</name>
<evidence type="ECO:0000313" key="10">
    <source>
        <dbReference type="Proteomes" id="UP000265325"/>
    </source>
</evidence>
<comment type="cofactor">
    <cofactor evidence="1 6">
        <name>pyridoxal 5'-phosphate</name>
        <dbReference type="ChEBI" id="CHEBI:597326"/>
    </cofactor>
</comment>
<dbReference type="NCBIfam" id="NF002878">
    <property type="entry name" value="PRK03321.1"/>
    <property type="match status" value="1"/>
</dbReference>
<evidence type="ECO:0000256" key="3">
    <source>
        <dbReference type="ARBA" id="ARBA00022576"/>
    </source>
</evidence>
<evidence type="ECO:0000256" key="5">
    <source>
        <dbReference type="ARBA" id="ARBA00022898"/>
    </source>
</evidence>
<comment type="caution">
    <text evidence="9">The sequence shown here is derived from an EMBL/GenBank/DDBJ whole genome shotgun (WGS) entry which is preliminary data.</text>
</comment>
<evidence type="ECO:0000256" key="1">
    <source>
        <dbReference type="ARBA" id="ARBA00001933"/>
    </source>
</evidence>
<dbReference type="InterPro" id="IPR050106">
    <property type="entry name" value="HistidinolP_aminotransfase"/>
</dbReference>
<dbReference type="Pfam" id="PF00155">
    <property type="entry name" value="Aminotran_1_2"/>
    <property type="match status" value="1"/>
</dbReference>
<dbReference type="CDD" id="cd00609">
    <property type="entry name" value="AAT_like"/>
    <property type="match status" value="1"/>
</dbReference>
<dbReference type="InterPro" id="IPR024892">
    <property type="entry name" value="ArAT"/>
</dbReference>
<evidence type="ECO:0000256" key="2">
    <source>
        <dbReference type="ARBA" id="ARBA00011738"/>
    </source>
</evidence>
<comment type="catalytic activity">
    <reaction evidence="6">
        <text>L-histidinol phosphate + 2-oxoglutarate = 3-(imidazol-4-yl)-2-oxopropyl phosphate + L-glutamate</text>
        <dbReference type="Rhea" id="RHEA:23744"/>
        <dbReference type="ChEBI" id="CHEBI:16810"/>
        <dbReference type="ChEBI" id="CHEBI:29985"/>
        <dbReference type="ChEBI" id="CHEBI:57766"/>
        <dbReference type="ChEBI" id="CHEBI:57980"/>
        <dbReference type="EC" id="2.6.1.9"/>
    </reaction>
</comment>
<dbReference type="InterPro" id="IPR004839">
    <property type="entry name" value="Aminotransferase_I/II_large"/>
</dbReference>
<dbReference type="InterPro" id="IPR001917">
    <property type="entry name" value="Aminotrans_II_pyridoxalP_BS"/>
</dbReference>
<feature type="modified residue" description="N6-(pyridoxal phosphate)lysine" evidence="6">
    <location>
        <position position="220"/>
    </location>
</feature>
<dbReference type="Proteomes" id="UP000265325">
    <property type="component" value="Unassembled WGS sequence"/>
</dbReference>
<sequence length="361" mass="38187">MSYPRLRAVLETVAAYKPSDGLHGPAERPRPLSANESPHTPLPGIVEAIARAGATVNRYPDPGCGALVRAIARAHGIAEDRVAVGAGSVALLQTLFQSVADPGAEAVYAWPSFEVYPTLAALAGVTAVPVPLADEAHDLPAMAERITPRTRLVIVCDPNNPTGTVVDPDELRKFVASVPPTCLVAVDEAYHEYVRGPAAPGALALCADHPNLVVLRTFSKAYGLAGLRTGYLVGHPHVVERLRKASPPYAVSTVAQEAAVAALGLEERLLRRVDETVAERTRVRDALVGAGWEVPESQANFVWLRLGPDAAEFGAWCAERGVAVRAFAGVGVRVSIGSAEDDDRFLAVADAWRTSRKAAEA</sequence>
<keyword evidence="6" id="KW-0028">Amino-acid biosynthesis</keyword>
<dbReference type="PROSITE" id="PS00599">
    <property type="entry name" value="AA_TRANSFER_CLASS_2"/>
    <property type="match status" value="1"/>
</dbReference>
<feature type="domain" description="Aminotransferase class I/classII large" evidence="8">
    <location>
        <begin position="32"/>
        <end position="346"/>
    </location>
</feature>
<dbReference type="InterPro" id="IPR005861">
    <property type="entry name" value="HisP_aminotrans"/>
</dbReference>
<keyword evidence="3 6" id="KW-0032">Aminotransferase</keyword>
<proteinExistence type="inferred from homology"/>
<evidence type="ECO:0000256" key="4">
    <source>
        <dbReference type="ARBA" id="ARBA00022679"/>
    </source>
</evidence>
<evidence type="ECO:0000256" key="7">
    <source>
        <dbReference type="SAM" id="MobiDB-lite"/>
    </source>
</evidence>
<dbReference type="HAMAP" id="MF_01023">
    <property type="entry name" value="HisC_aminotrans_2"/>
    <property type="match status" value="1"/>
</dbReference>
<dbReference type="SUPFAM" id="SSF53383">
    <property type="entry name" value="PLP-dependent transferases"/>
    <property type="match status" value="1"/>
</dbReference>
<dbReference type="EMBL" id="LAQS01000004">
    <property type="protein sequence ID" value="KKZ75208.1"/>
    <property type="molecule type" value="Genomic_DNA"/>
</dbReference>
<comment type="pathway">
    <text evidence="6">Amino-acid biosynthesis; L-histidine biosynthesis; L-histidine from 5-phospho-alpha-D-ribose 1-diphosphate: step 7/9.</text>
</comment>
<dbReference type="Gene3D" id="3.90.1150.10">
    <property type="entry name" value="Aspartate Aminotransferase, domain 1"/>
    <property type="match status" value="1"/>
</dbReference>
<dbReference type="OrthoDB" id="9809616at2"/>
<feature type="region of interest" description="Disordered" evidence="7">
    <location>
        <begin position="19"/>
        <end position="39"/>
    </location>
</feature>
<organism evidence="9 10">
    <name type="scientific">Streptomyces showdoensis</name>
    <dbReference type="NCBI Taxonomy" id="68268"/>
    <lineage>
        <taxon>Bacteria</taxon>
        <taxon>Bacillati</taxon>
        <taxon>Actinomycetota</taxon>
        <taxon>Actinomycetes</taxon>
        <taxon>Kitasatosporales</taxon>
        <taxon>Streptomycetaceae</taxon>
        <taxon>Streptomyces</taxon>
    </lineage>
</organism>
<dbReference type="PANTHER" id="PTHR43643">
    <property type="entry name" value="HISTIDINOL-PHOSPHATE AMINOTRANSFERASE 2"/>
    <property type="match status" value="1"/>
</dbReference>
<dbReference type="AlphaFoldDB" id="A0A2P2GUP7"/>
<keyword evidence="6" id="KW-0368">Histidine biosynthesis</keyword>
<accession>A0A2P2GUP7</accession>
<gene>
    <name evidence="6" type="primary">hisC</name>
    <name evidence="9" type="ORF">VO63_03530</name>
</gene>
<protein>
    <recommendedName>
        <fullName evidence="6">Histidinol-phosphate aminotransferase</fullName>
        <ecNumber evidence="6">2.6.1.9</ecNumber>
    </recommendedName>
    <alternativeName>
        <fullName evidence="6">Imidazole acetol-phosphate transaminase</fullName>
    </alternativeName>
</protein>
<evidence type="ECO:0000259" key="8">
    <source>
        <dbReference type="Pfam" id="PF00155"/>
    </source>
</evidence>
<comment type="similarity">
    <text evidence="6">Belongs to the class-II pyridoxal-phosphate-dependent aminotransferase family. Histidinol-phosphate aminotransferase subfamily.</text>
</comment>
<dbReference type="Gene3D" id="3.40.640.10">
    <property type="entry name" value="Type I PLP-dependent aspartate aminotransferase-like (Major domain)"/>
    <property type="match status" value="1"/>
</dbReference>
<dbReference type="UniPathway" id="UPA00031">
    <property type="reaction ID" value="UER00012"/>
</dbReference>
<evidence type="ECO:0000256" key="6">
    <source>
        <dbReference type="HAMAP-Rule" id="MF_01023"/>
    </source>
</evidence>
<dbReference type="InterPro" id="IPR015424">
    <property type="entry name" value="PyrdxlP-dep_Trfase"/>
</dbReference>
<dbReference type="GO" id="GO:0030170">
    <property type="term" value="F:pyridoxal phosphate binding"/>
    <property type="evidence" value="ECO:0007669"/>
    <property type="project" value="InterPro"/>
</dbReference>